<dbReference type="OrthoDB" id="2313602at2"/>
<evidence type="ECO:0000259" key="4">
    <source>
        <dbReference type="Pfam" id="PF01872"/>
    </source>
</evidence>
<dbReference type="EMBL" id="MUZR01000011">
    <property type="protein sequence ID" value="OOC10691.1"/>
    <property type="molecule type" value="Genomic_DNA"/>
</dbReference>
<organism evidence="5 6">
    <name type="scientific">Thioalkalivibrio halophilus</name>
    <dbReference type="NCBI Taxonomy" id="252474"/>
    <lineage>
        <taxon>Bacteria</taxon>
        <taxon>Pseudomonadati</taxon>
        <taxon>Pseudomonadota</taxon>
        <taxon>Gammaproteobacteria</taxon>
        <taxon>Chromatiales</taxon>
        <taxon>Ectothiorhodospiraceae</taxon>
        <taxon>Thioalkalivibrio</taxon>
    </lineage>
</organism>
<dbReference type="RefSeq" id="WP_077243887.1">
    <property type="nucleotide sequence ID" value="NZ_MUZR01000011.1"/>
</dbReference>
<dbReference type="PANTHER" id="PTHR38011">
    <property type="entry name" value="DIHYDROFOLATE REDUCTASE FAMILY PROTEIN (AFU_ORTHOLOGUE AFUA_8G06820)"/>
    <property type="match status" value="1"/>
</dbReference>
<evidence type="ECO:0000256" key="2">
    <source>
        <dbReference type="ARBA" id="ARBA00022857"/>
    </source>
</evidence>
<dbReference type="Pfam" id="PF01872">
    <property type="entry name" value="RibD_C"/>
    <property type="match status" value="1"/>
</dbReference>
<dbReference type="Gene3D" id="3.40.430.10">
    <property type="entry name" value="Dihydrofolate Reductase, subunit A"/>
    <property type="match status" value="1"/>
</dbReference>
<dbReference type="InterPro" id="IPR024072">
    <property type="entry name" value="DHFR-like_dom_sf"/>
</dbReference>
<feature type="domain" description="Bacterial bifunctional deaminase-reductase C-terminal" evidence="4">
    <location>
        <begin position="56"/>
        <end position="238"/>
    </location>
</feature>
<protein>
    <submittedName>
        <fullName evidence="5">5-amino-6-(5-phosphoribosylamino)uracil reductase</fullName>
    </submittedName>
</protein>
<gene>
    <name evidence="5" type="ORF">B1A74_04460</name>
</gene>
<sequence length="268" mass="29264">MSEEIITEARAWRWLLTRCDNAACQPLPGPLAPAAHEVLDLYGPILEPDTIAIGQLGQSLDGRIATHTGHSQYVTGPEDIRHLHRLRALVDAIVVGAGTVASDDPQLTVRDVEGRNPLRVVLDPEGRLAADHKVFAAGGPTTLVLHKPGHAPDHLPAHVERAELPVETIMADGEQRERFAPRRVRDHLEARGLNRLLVEGGGRTVSRFLAADTLDRLHLTIAPMIIGSGRPGITLPPIDSLSRALRPPFREFRLGGDNLYDLDLRSKP</sequence>
<comment type="caution">
    <text evidence="5">The sequence shown here is derived from an EMBL/GenBank/DDBJ whole genome shotgun (WGS) entry which is preliminary data.</text>
</comment>
<reference evidence="5 6" key="1">
    <citation type="submission" date="2017-02" db="EMBL/GenBank/DDBJ databases">
        <title>Genomic diversity within the haloalkaliphilic genus Thioalkalivibrio.</title>
        <authorList>
            <person name="Ahn A.-C."/>
            <person name="Meier-Kolthoff J."/>
            <person name="Overmars L."/>
            <person name="Richter M."/>
            <person name="Woyke T."/>
            <person name="Sorokin D.Y."/>
            <person name="Muyzer G."/>
        </authorList>
    </citation>
    <scope>NUCLEOTIDE SEQUENCE [LARGE SCALE GENOMIC DNA]</scope>
    <source>
        <strain evidence="5 6">HL17</strain>
    </source>
</reference>
<dbReference type="AlphaFoldDB" id="A0A1V3A029"/>
<evidence type="ECO:0000313" key="6">
    <source>
        <dbReference type="Proteomes" id="UP000189177"/>
    </source>
</evidence>
<proteinExistence type="predicted"/>
<accession>A0A1V3A029</accession>
<keyword evidence="3" id="KW-0560">Oxidoreductase</keyword>
<dbReference type="Proteomes" id="UP000189177">
    <property type="component" value="Unassembled WGS sequence"/>
</dbReference>
<comment type="pathway">
    <text evidence="1">Cofactor biosynthesis; riboflavin biosynthesis.</text>
</comment>
<evidence type="ECO:0000313" key="5">
    <source>
        <dbReference type="EMBL" id="OOC10691.1"/>
    </source>
</evidence>
<dbReference type="InterPro" id="IPR002734">
    <property type="entry name" value="RibDG_C"/>
</dbReference>
<dbReference type="PANTHER" id="PTHR38011:SF7">
    <property type="entry name" value="2,5-DIAMINO-6-RIBOSYLAMINO-4(3H)-PYRIMIDINONE 5'-PHOSPHATE REDUCTASE"/>
    <property type="match status" value="1"/>
</dbReference>
<keyword evidence="6" id="KW-1185">Reference proteome</keyword>
<dbReference type="GO" id="GO:0008703">
    <property type="term" value="F:5-amino-6-(5-phosphoribosylamino)uracil reductase activity"/>
    <property type="evidence" value="ECO:0007669"/>
    <property type="project" value="InterPro"/>
</dbReference>
<dbReference type="InterPro" id="IPR050765">
    <property type="entry name" value="Riboflavin_Biosynth_HTPR"/>
</dbReference>
<dbReference type="SUPFAM" id="SSF53597">
    <property type="entry name" value="Dihydrofolate reductase-like"/>
    <property type="match status" value="1"/>
</dbReference>
<dbReference type="STRING" id="252474.B1A74_04460"/>
<evidence type="ECO:0000256" key="1">
    <source>
        <dbReference type="ARBA" id="ARBA00005104"/>
    </source>
</evidence>
<evidence type="ECO:0000256" key="3">
    <source>
        <dbReference type="ARBA" id="ARBA00023002"/>
    </source>
</evidence>
<dbReference type="GO" id="GO:0009231">
    <property type="term" value="P:riboflavin biosynthetic process"/>
    <property type="evidence" value="ECO:0007669"/>
    <property type="project" value="InterPro"/>
</dbReference>
<keyword evidence="2" id="KW-0521">NADP</keyword>
<name>A0A1V3A029_9GAMM</name>